<proteinExistence type="predicted"/>
<name>A0ABP6Z103_9ACTN</name>
<evidence type="ECO:0000313" key="1">
    <source>
        <dbReference type="EMBL" id="GAA3592903.1"/>
    </source>
</evidence>
<dbReference type="RefSeq" id="WP_346186536.1">
    <property type="nucleotide sequence ID" value="NZ_BAABCE010000030.1"/>
</dbReference>
<gene>
    <name evidence="1" type="ORF">GCM10022295_88060</name>
</gene>
<sequence length="195" mass="20544">MRQAGTCEHTSTEEVSADPGLQTLLMAGGGLGLAGALPLAPVGFAQADENAAACTPADVTEVTRTMTAHLPTGAADFVHLPIEVPHGVDTWDAMLGTAMRSGKDWLPAWPTATRTACRRSSDCDDNRRTCAMEPAAGVPCRRAWAASPQRLLLSGHRRIAIATPSTYVTTLTGDEAAWESLVTAQNGYFSVRTPP</sequence>
<reference evidence="2" key="1">
    <citation type="journal article" date="2019" name="Int. J. Syst. Evol. Microbiol.">
        <title>The Global Catalogue of Microorganisms (GCM) 10K type strain sequencing project: providing services to taxonomists for standard genome sequencing and annotation.</title>
        <authorList>
            <consortium name="The Broad Institute Genomics Platform"/>
            <consortium name="The Broad Institute Genome Sequencing Center for Infectious Disease"/>
            <person name="Wu L."/>
            <person name="Ma J."/>
        </authorList>
    </citation>
    <scope>NUCLEOTIDE SEQUENCE [LARGE SCALE GENOMIC DNA]</scope>
    <source>
        <strain evidence="2">JCM 17656</strain>
    </source>
</reference>
<protein>
    <submittedName>
        <fullName evidence="1">Uncharacterized protein</fullName>
    </submittedName>
</protein>
<dbReference type="EMBL" id="BAABCE010000030">
    <property type="protein sequence ID" value="GAA3592903.1"/>
    <property type="molecule type" value="Genomic_DNA"/>
</dbReference>
<evidence type="ECO:0000313" key="2">
    <source>
        <dbReference type="Proteomes" id="UP001500707"/>
    </source>
</evidence>
<comment type="caution">
    <text evidence="1">The sequence shown here is derived from an EMBL/GenBank/DDBJ whole genome shotgun (WGS) entry which is preliminary data.</text>
</comment>
<keyword evidence="2" id="KW-1185">Reference proteome</keyword>
<dbReference type="Proteomes" id="UP001500707">
    <property type="component" value="Unassembled WGS sequence"/>
</dbReference>
<organism evidence="1 2">
    <name type="scientific">Streptomyces osmaniensis</name>
    <dbReference type="NCBI Taxonomy" id="593134"/>
    <lineage>
        <taxon>Bacteria</taxon>
        <taxon>Bacillati</taxon>
        <taxon>Actinomycetota</taxon>
        <taxon>Actinomycetes</taxon>
        <taxon>Kitasatosporales</taxon>
        <taxon>Streptomycetaceae</taxon>
        <taxon>Streptomyces</taxon>
    </lineage>
</organism>
<accession>A0ABP6Z103</accession>